<feature type="chain" id="PRO_5031263300" evidence="2">
    <location>
        <begin position="20"/>
        <end position="641"/>
    </location>
</feature>
<evidence type="ECO:0000256" key="1">
    <source>
        <dbReference type="ARBA" id="ARBA00022729"/>
    </source>
</evidence>
<name>A0A7V5H3N9_CALAY</name>
<dbReference type="NCBIfam" id="TIGR04183">
    <property type="entry name" value="Por_Secre_tail"/>
    <property type="match status" value="1"/>
</dbReference>
<feature type="domain" description="ASPIC/UnbV" evidence="3">
    <location>
        <begin position="463"/>
        <end position="536"/>
    </location>
</feature>
<comment type="caution">
    <text evidence="5">The sequence shown here is derived from an EMBL/GenBank/DDBJ whole genome shotgun (WGS) entry which is preliminary data.</text>
</comment>
<dbReference type="InterPro" id="IPR026444">
    <property type="entry name" value="Secre_tail"/>
</dbReference>
<dbReference type="Gene3D" id="2.130.10.130">
    <property type="entry name" value="Integrin alpha, N-terminal"/>
    <property type="match status" value="2"/>
</dbReference>
<dbReference type="InterPro" id="IPR013517">
    <property type="entry name" value="FG-GAP"/>
</dbReference>
<dbReference type="PANTHER" id="PTHR16026">
    <property type="entry name" value="CARTILAGE ACIDIC PROTEIN 1"/>
    <property type="match status" value="1"/>
</dbReference>
<dbReference type="InterPro" id="IPR011519">
    <property type="entry name" value="UnbV_ASPIC"/>
</dbReference>
<dbReference type="SUPFAM" id="SSF69318">
    <property type="entry name" value="Integrin alpha N-terminal domain"/>
    <property type="match status" value="1"/>
</dbReference>
<gene>
    <name evidence="5" type="ORF">ENL21_05490</name>
</gene>
<dbReference type="Proteomes" id="UP000886111">
    <property type="component" value="Unassembled WGS sequence"/>
</dbReference>
<keyword evidence="1 2" id="KW-0732">Signal</keyword>
<dbReference type="Pfam" id="PF13517">
    <property type="entry name" value="FG-GAP_3"/>
    <property type="match status" value="2"/>
</dbReference>
<feature type="signal peptide" evidence="2">
    <location>
        <begin position="1"/>
        <end position="19"/>
    </location>
</feature>
<dbReference type="Pfam" id="PF07593">
    <property type="entry name" value="UnbV_ASPIC"/>
    <property type="match status" value="1"/>
</dbReference>
<protein>
    <submittedName>
        <fullName evidence="5">T9SS type A sorting domain-containing protein</fullName>
    </submittedName>
</protein>
<sequence length="641" mass="70782">MFLKKMPFLIFIIFSFLHAQSDPFENPIILYDETDESIGVAIADYNNDGWDDVFITRGSSVDGTPRTDLLFKNNTGTLVFEGTAGLTTMNQLSVGASWGDYNNDGYLDLYVATAKPGAFPTIPIPNNMLYMNNGDGTFTLITTPTNPLALDSIDSRAVGWGDRNNDGLIDMFINNGTVNFGWNQQQPNSMYTNIDGINFHRDSVSEVGYIVSDSSKPNPPDPFSYKTFAASFGWCDYNNDGYADIFNCEGFHSGGARNRLWKNDHGNGFIETLNHVFWDTTGGIRYASGGCSWGDVNNDLKFDLFVTNQIDSPAGNNFLYLNYSTTTVDSFYFLRENAGDLFNDWFYSQGSVMADFDNDGDIDIYTTSRGSDPEDLSRLYLNSGYPDYQFSAVSSVVEQLDPGDGTERGNGRGAAAADINGDGSLDLVVAHIGKPLLYLNKGSSYNFVKIKLQGRSGYTNQMAIGARVKVIANIPEQGGKTRQIRQVAAITGALAQDSPTLHFGLGSAFNIDTLIVEWPVSGQVDVYTDLPANDTYNLMETEPSALNENNKLEPENYSLGQNYPNPFNPETNIPFVLPRAEHVTIELFDLKGEKISTIYSGQRLAGKNVVRFRPKGLSSGVYFYTLKAGTFKQTRKLMILK</sequence>
<dbReference type="InterPro" id="IPR028994">
    <property type="entry name" value="Integrin_alpha_N"/>
</dbReference>
<accession>A0A7V5H3N9</accession>
<feature type="domain" description="Secretion system C-terminal sorting" evidence="4">
    <location>
        <begin position="563"/>
        <end position="639"/>
    </location>
</feature>
<evidence type="ECO:0000259" key="4">
    <source>
        <dbReference type="Pfam" id="PF18962"/>
    </source>
</evidence>
<evidence type="ECO:0000313" key="5">
    <source>
        <dbReference type="EMBL" id="HHE55215.1"/>
    </source>
</evidence>
<reference evidence="5" key="1">
    <citation type="journal article" date="2020" name="mSystems">
        <title>Genome- and Community-Level Interaction Insights into Carbon Utilization and Element Cycling Functions of Hydrothermarchaeota in Hydrothermal Sediment.</title>
        <authorList>
            <person name="Zhou Z."/>
            <person name="Liu Y."/>
            <person name="Xu W."/>
            <person name="Pan J."/>
            <person name="Luo Z.H."/>
            <person name="Li M."/>
        </authorList>
    </citation>
    <scope>NUCLEOTIDE SEQUENCE [LARGE SCALE GENOMIC DNA]</scope>
    <source>
        <strain evidence="5">HyVt-76</strain>
    </source>
</reference>
<evidence type="ECO:0000256" key="2">
    <source>
        <dbReference type="SAM" id="SignalP"/>
    </source>
</evidence>
<organism evidence="5">
    <name type="scientific">Caldithrix abyssi</name>
    <dbReference type="NCBI Taxonomy" id="187145"/>
    <lineage>
        <taxon>Bacteria</taxon>
        <taxon>Pseudomonadati</taxon>
        <taxon>Calditrichota</taxon>
        <taxon>Calditrichia</taxon>
        <taxon>Calditrichales</taxon>
        <taxon>Calditrichaceae</taxon>
        <taxon>Caldithrix</taxon>
    </lineage>
</organism>
<evidence type="ECO:0000259" key="3">
    <source>
        <dbReference type="Pfam" id="PF07593"/>
    </source>
</evidence>
<dbReference type="AlphaFoldDB" id="A0A7V5H3N9"/>
<dbReference type="Pfam" id="PF18962">
    <property type="entry name" value="Por_Secre_tail"/>
    <property type="match status" value="1"/>
</dbReference>
<dbReference type="InterPro" id="IPR027039">
    <property type="entry name" value="Crtac1"/>
</dbReference>
<dbReference type="PANTHER" id="PTHR16026:SF0">
    <property type="entry name" value="CARTILAGE ACIDIC PROTEIN 1"/>
    <property type="match status" value="1"/>
</dbReference>
<dbReference type="EMBL" id="DRTD01000400">
    <property type="protein sequence ID" value="HHE55215.1"/>
    <property type="molecule type" value="Genomic_DNA"/>
</dbReference>
<proteinExistence type="predicted"/>